<keyword evidence="2" id="KW-1185">Reference proteome</keyword>
<accession>A0ABV7QGY4</accession>
<evidence type="ECO:0000313" key="1">
    <source>
        <dbReference type="EMBL" id="MFC3512523.1"/>
    </source>
</evidence>
<gene>
    <name evidence="1" type="ORF">ACFORO_20310</name>
</gene>
<reference evidence="2" key="1">
    <citation type="journal article" date="2019" name="Int. J. Syst. Evol. Microbiol.">
        <title>The Global Catalogue of Microorganisms (GCM) 10K type strain sequencing project: providing services to taxonomists for standard genome sequencing and annotation.</title>
        <authorList>
            <consortium name="The Broad Institute Genomics Platform"/>
            <consortium name="The Broad Institute Genome Sequencing Center for Infectious Disease"/>
            <person name="Wu L."/>
            <person name="Ma J."/>
        </authorList>
    </citation>
    <scope>NUCLEOTIDE SEQUENCE [LARGE SCALE GENOMIC DNA]</scope>
    <source>
        <strain evidence="2">CGMCC 4.7682</strain>
    </source>
</reference>
<evidence type="ECO:0000313" key="2">
    <source>
        <dbReference type="Proteomes" id="UP001595764"/>
    </source>
</evidence>
<protein>
    <submittedName>
        <fullName evidence="1">Uncharacterized protein</fullName>
    </submittedName>
</protein>
<proteinExistence type="predicted"/>
<dbReference type="EMBL" id="JBHRWI010000024">
    <property type="protein sequence ID" value="MFC3512523.1"/>
    <property type="molecule type" value="Genomic_DNA"/>
</dbReference>
<dbReference type="Proteomes" id="UP001595764">
    <property type="component" value="Unassembled WGS sequence"/>
</dbReference>
<sequence>MTSEQARSQLRSLVRTVEHLAEPAAAQVAYLRDLRTYPSADELALEFDAMRRFVPELAESGLITSSAIAILDAIDEKLMDMSGRKNEDLWHVDSLESSADWKVVRTLSRDALARWKVS</sequence>
<name>A0ABV7QGY4_9PSEU</name>
<dbReference type="RefSeq" id="WP_377871366.1">
    <property type="nucleotide sequence ID" value="NZ_JBHMAY010000029.1"/>
</dbReference>
<organism evidence="1 2">
    <name type="scientific">Amycolatopsis halotolerans</name>
    <dbReference type="NCBI Taxonomy" id="330083"/>
    <lineage>
        <taxon>Bacteria</taxon>
        <taxon>Bacillati</taxon>
        <taxon>Actinomycetota</taxon>
        <taxon>Actinomycetes</taxon>
        <taxon>Pseudonocardiales</taxon>
        <taxon>Pseudonocardiaceae</taxon>
        <taxon>Amycolatopsis</taxon>
    </lineage>
</organism>
<comment type="caution">
    <text evidence="1">The sequence shown here is derived from an EMBL/GenBank/DDBJ whole genome shotgun (WGS) entry which is preliminary data.</text>
</comment>